<evidence type="ECO:0000256" key="1">
    <source>
        <dbReference type="SAM" id="MobiDB-lite"/>
    </source>
</evidence>
<reference evidence="2" key="1">
    <citation type="submission" date="2021-03" db="EMBL/GenBank/DDBJ databases">
        <title>Draft genome sequence of rust myrtle Austropuccinia psidii MF-1, a brazilian biotype.</title>
        <authorList>
            <person name="Quecine M.C."/>
            <person name="Pachon D.M.R."/>
            <person name="Bonatelli M.L."/>
            <person name="Correr F.H."/>
            <person name="Franceschini L.M."/>
            <person name="Leite T.F."/>
            <person name="Margarido G.R.A."/>
            <person name="Almeida C.A."/>
            <person name="Ferrarezi J.A."/>
            <person name="Labate C.A."/>
        </authorList>
    </citation>
    <scope>NUCLEOTIDE SEQUENCE</scope>
    <source>
        <strain evidence="2">MF-1</strain>
    </source>
</reference>
<dbReference type="EMBL" id="AVOT02000057">
    <property type="protein sequence ID" value="MBW0460781.1"/>
    <property type="molecule type" value="Genomic_DNA"/>
</dbReference>
<keyword evidence="3" id="KW-1185">Reference proteome</keyword>
<evidence type="ECO:0000313" key="2">
    <source>
        <dbReference type="EMBL" id="MBW0460781.1"/>
    </source>
</evidence>
<comment type="caution">
    <text evidence="2">The sequence shown here is derived from an EMBL/GenBank/DDBJ whole genome shotgun (WGS) entry which is preliminary data.</text>
</comment>
<name>A0A9Q3GBM7_9BASI</name>
<proteinExistence type="predicted"/>
<sequence length="128" mass="14134">MKDAKTSTSLQMLASIFETFLESPEAEITAILVIRYEQFPRGNSGNVQVSVQGLVYGGKTVGVGASSKPLHRNHELLSSSKEALGHRKNRGPSEGLETHVWQRTSPKEKGLVEKPKHFVRGPEEIVRL</sequence>
<dbReference type="AlphaFoldDB" id="A0A9Q3GBM7"/>
<protein>
    <submittedName>
        <fullName evidence="2">Uncharacterized protein</fullName>
    </submittedName>
</protein>
<organism evidence="2 3">
    <name type="scientific">Austropuccinia psidii MF-1</name>
    <dbReference type="NCBI Taxonomy" id="1389203"/>
    <lineage>
        <taxon>Eukaryota</taxon>
        <taxon>Fungi</taxon>
        <taxon>Dikarya</taxon>
        <taxon>Basidiomycota</taxon>
        <taxon>Pucciniomycotina</taxon>
        <taxon>Pucciniomycetes</taxon>
        <taxon>Pucciniales</taxon>
        <taxon>Sphaerophragmiaceae</taxon>
        <taxon>Austropuccinia</taxon>
    </lineage>
</organism>
<dbReference type="Proteomes" id="UP000765509">
    <property type="component" value="Unassembled WGS sequence"/>
</dbReference>
<gene>
    <name evidence="2" type="ORF">O181_000496</name>
</gene>
<accession>A0A9Q3GBM7</accession>
<evidence type="ECO:0000313" key="3">
    <source>
        <dbReference type="Proteomes" id="UP000765509"/>
    </source>
</evidence>
<feature type="region of interest" description="Disordered" evidence="1">
    <location>
        <begin position="79"/>
        <end position="99"/>
    </location>
</feature>